<gene>
    <name evidence="1" type="ORF">IFM89_024271</name>
</gene>
<protein>
    <submittedName>
        <fullName evidence="1">Uncharacterized protein</fullName>
    </submittedName>
</protein>
<accession>A0A835HP75</accession>
<name>A0A835HP75_9MAGN</name>
<dbReference type="EMBL" id="JADFTS010000006">
    <property type="protein sequence ID" value="KAF9601937.1"/>
    <property type="molecule type" value="Genomic_DNA"/>
</dbReference>
<feature type="non-terminal residue" evidence="1">
    <location>
        <position position="126"/>
    </location>
</feature>
<evidence type="ECO:0000313" key="2">
    <source>
        <dbReference type="Proteomes" id="UP000631114"/>
    </source>
</evidence>
<evidence type="ECO:0000313" key="1">
    <source>
        <dbReference type="EMBL" id="KAF9601937.1"/>
    </source>
</evidence>
<keyword evidence="2" id="KW-1185">Reference proteome</keyword>
<organism evidence="1 2">
    <name type="scientific">Coptis chinensis</name>
    <dbReference type="NCBI Taxonomy" id="261450"/>
    <lineage>
        <taxon>Eukaryota</taxon>
        <taxon>Viridiplantae</taxon>
        <taxon>Streptophyta</taxon>
        <taxon>Embryophyta</taxon>
        <taxon>Tracheophyta</taxon>
        <taxon>Spermatophyta</taxon>
        <taxon>Magnoliopsida</taxon>
        <taxon>Ranunculales</taxon>
        <taxon>Ranunculaceae</taxon>
        <taxon>Coptidoideae</taxon>
        <taxon>Coptis</taxon>
    </lineage>
</organism>
<sequence length="126" mass="14175">MEVARASGIKAEVERIQPVEGTGDNFEKKGLDTKSGWLEYNKCSFGSKSNHRKIGRYKCSVDQTPCTIFSLKSHLDNFEAILAGFRKGYMGRKQRIEATIGRKVPENDGKRHAITPTVSDTRVLRE</sequence>
<proteinExistence type="predicted"/>
<dbReference type="AlphaFoldDB" id="A0A835HP75"/>
<reference evidence="1 2" key="1">
    <citation type="submission" date="2020-10" db="EMBL/GenBank/DDBJ databases">
        <title>The Coptis chinensis genome and diversification of protoberbering-type alkaloids.</title>
        <authorList>
            <person name="Wang B."/>
            <person name="Shu S."/>
            <person name="Song C."/>
            <person name="Liu Y."/>
        </authorList>
    </citation>
    <scope>NUCLEOTIDE SEQUENCE [LARGE SCALE GENOMIC DNA]</scope>
    <source>
        <strain evidence="1">HL-2020</strain>
        <tissue evidence="1">Leaf</tissue>
    </source>
</reference>
<comment type="caution">
    <text evidence="1">The sequence shown here is derived from an EMBL/GenBank/DDBJ whole genome shotgun (WGS) entry which is preliminary data.</text>
</comment>
<dbReference type="Proteomes" id="UP000631114">
    <property type="component" value="Unassembled WGS sequence"/>
</dbReference>